<dbReference type="EMBL" id="JAGETR010000010">
    <property type="protein sequence ID" value="MBO2006591.1"/>
    <property type="molecule type" value="Genomic_DNA"/>
</dbReference>
<sequence length="147" mass="16613">MWDKANLQGKVTVDDITATAKRYVPEMRKQGADLWWRSHIPGCPASLKAMAENSVLQPNTGHRRHHVRPRPCGVPATSPTLRADIDKGLLNGVPAVMPGQWGDHLGVVDLQLNNDSGSWKGPPPKRKHGHLTTKRTRNRWRRKMPRW</sequence>
<proteinExistence type="predicted"/>
<organism evidence="2">
    <name type="scientific">Serratia marcescens</name>
    <dbReference type="NCBI Taxonomy" id="615"/>
    <lineage>
        <taxon>Bacteria</taxon>
        <taxon>Pseudomonadati</taxon>
        <taxon>Pseudomonadota</taxon>
        <taxon>Gammaproteobacteria</taxon>
        <taxon>Enterobacterales</taxon>
        <taxon>Yersiniaceae</taxon>
        <taxon>Serratia</taxon>
    </lineage>
</organism>
<dbReference type="AlphaFoldDB" id="A0A939NQ22"/>
<feature type="region of interest" description="Disordered" evidence="1">
    <location>
        <begin position="59"/>
        <end position="79"/>
    </location>
</feature>
<feature type="region of interest" description="Disordered" evidence="1">
    <location>
        <begin position="114"/>
        <end position="147"/>
    </location>
</feature>
<name>A0A939NQ22_SERMA</name>
<evidence type="ECO:0000313" key="2">
    <source>
        <dbReference type="EMBL" id="MBO2006591.1"/>
    </source>
</evidence>
<reference evidence="2" key="1">
    <citation type="submission" date="2021-03" db="EMBL/GenBank/DDBJ databases">
        <title>Molecular epidemiology and mechanisms of colistin and carbapenem resistance in Enterobacteriaceae from clinical isolates, the environment and porcine samples in Pretoria, South Africa.</title>
        <authorList>
            <person name="Bogoshi D."/>
            <person name="Mbelle N.M."/>
            <person name="Naidoo V."/>
            <person name="Osei Sekyere J."/>
        </authorList>
    </citation>
    <scope>NUCLEOTIDE SEQUENCE</scope>
    <source>
        <strain evidence="2">C080</strain>
    </source>
</reference>
<gene>
    <name evidence="2" type="ORF">J4732_02045</name>
</gene>
<comment type="caution">
    <text evidence="2">The sequence shown here is derived from an EMBL/GenBank/DDBJ whole genome shotgun (WGS) entry which is preliminary data.</text>
</comment>
<feature type="compositionally biased region" description="Basic residues" evidence="1">
    <location>
        <begin position="123"/>
        <end position="147"/>
    </location>
</feature>
<dbReference type="InterPro" id="IPR029052">
    <property type="entry name" value="Metallo-depent_PP-like"/>
</dbReference>
<dbReference type="SUPFAM" id="SSF56300">
    <property type="entry name" value="Metallo-dependent phosphatases"/>
    <property type="match status" value="1"/>
</dbReference>
<evidence type="ECO:0000256" key="1">
    <source>
        <dbReference type="SAM" id="MobiDB-lite"/>
    </source>
</evidence>
<accession>A0A939NQ22</accession>
<protein>
    <submittedName>
        <fullName evidence="2">Uncharacterized protein</fullName>
    </submittedName>
</protein>
<dbReference type="Gene3D" id="3.60.21.10">
    <property type="match status" value="1"/>
</dbReference>